<dbReference type="Gene3D" id="3.30.1490.130">
    <property type="entry name" value="D-aminoacylase. Domain 3"/>
    <property type="match status" value="1"/>
</dbReference>
<keyword evidence="3" id="KW-1185">Reference proteome</keyword>
<sequence>MTSEQTLRFDTIIAGGTVIDGTGAPGVRADVGLIDDRIAAVGALDGAQAGKRIDATGLTVAPGFIDCHTHDDGYLLTSPDMSAKVSQGVTSVVIGNCGISLAPTFGRPPAPPMNLLGADELFRFKSFKGFLDALDEAPAAVNALPLVGLTTLRRSIMEDLEKAATRDEIDAMRQLFEDSLDAGVLGFSTGLFYPNAAASTPKEVIGVAEPAKGMDLVYATHLRNEADFIMPALEEAFGIARQLQSRLVLSHHKLIGVQNHGRATETLGRVHRQRLTQDIALDLYPYTAGSSVLNLKTVEDTERVVISWSDPHPEMAGRDLEEVCAEWNLPLAETIDRLSPAGGILFMMAEKDVQEILRYEATMIGSDGLPNDKFPHPRLWGTFPRILGHYSRDLGLIDLPEAVHRMTGLTAQVFGLTDRGRIAPGCKADLTLFDARTIRDRADWAAPTEPAEGIAHVLVNGTTVWTDGQSTGARPGQAVRRA</sequence>
<dbReference type="Gene3D" id="2.30.40.10">
    <property type="entry name" value="Urease, subunit C, domain 1"/>
    <property type="match status" value="1"/>
</dbReference>
<evidence type="ECO:0000313" key="3">
    <source>
        <dbReference type="Proteomes" id="UP001595632"/>
    </source>
</evidence>
<feature type="domain" description="Amidohydrolase 3" evidence="1">
    <location>
        <begin position="351"/>
        <end position="464"/>
    </location>
</feature>
<dbReference type="InterPro" id="IPR050378">
    <property type="entry name" value="Metallo-dep_Hydrolases_sf"/>
</dbReference>
<dbReference type="Pfam" id="PF07969">
    <property type="entry name" value="Amidohydro_3"/>
    <property type="match status" value="2"/>
</dbReference>
<dbReference type="InterPro" id="IPR032466">
    <property type="entry name" value="Metal_Hydrolase"/>
</dbReference>
<dbReference type="EMBL" id="JBHRTB010000010">
    <property type="protein sequence ID" value="MFC3144377.1"/>
    <property type="molecule type" value="Genomic_DNA"/>
</dbReference>
<organism evidence="2 3">
    <name type="scientific">Psychromarinibacter halotolerans</name>
    <dbReference type="NCBI Taxonomy" id="1775175"/>
    <lineage>
        <taxon>Bacteria</taxon>
        <taxon>Pseudomonadati</taxon>
        <taxon>Pseudomonadota</taxon>
        <taxon>Alphaproteobacteria</taxon>
        <taxon>Rhodobacterales</taxon>
        <taxon>Paracoccaceae</taxon>
        <taxon>Psychromarinibacter</taxon>
    </lineage>
</organism>
<dbReference type="Gene3D" id="3.20.20.140">
    <property type="entry name" value="Metal-dependent hydrolases"/>
    <property type="match status" value="1"/>
</dbReference>
<gene>
    <name evidence="2" type="ORF">ACFOGP_16760</name>
</gene>
<dbReference type="PANTHER" id="PTHR11647:SF1">
    <property type="entry name" value="COLLAPSIN RESPONSE MEDIATOR PROTEIN"/>
    <property type="match status" value="1"/>
</dbReference>
<dbReference type="InterPro" id="IPR011059">
    <property type="entry name" value="Metal-dep_hydrolase_composite"/>
</dbReference>
<evidence type="ECO:0000259" key="1">
    <source>
        <dbReference type="Pfam" id="PF07969"/>
    </source>
</evidence>
<evidence type="ECO:0000313" key="2">
    <source>
        <dbReference type="EMBL" id="MFC3144377.1"/>
    </source>
</evidence>
<accession>A0ABV7GT89</accession>
<dbReference type="PANTHER" id="PTHR11647">
    <property type="entry name" value="HYDRANTOINASE/DIHYDROPYRIMIDINASE FAMILY MEMBER"/>
    <property type="match status" value="1"/>
</dbReference>
<dbReference type="InterPro" id="IPR023100">
    <property type="entry name" value="D-aminoacylase_insert_dom_sf"/>
</dbReference>
<protein>
    <submittedName>
        <fullName evidence="2">Amidohydrolase family protein</fullName>
    </submittedName>
</protein>
<proteinExistence type="predicted"/>
<dbReference type="InterPro" id="IPR013108">
    <property type="entry name" value="Amidohydro_3"/>
</dbReference>
<dbReference type="RefSeq" id="WP_275634762.1">
    <property type="nucleotide sequence ID" value="NZ_JARGYD010000011.1"/>
</dbReference>
<dbReference type="Proteomes" id="UP001595632">
    <property type="component" value="Unassembled WGS sequence"/>
</dbReference>
<name>A0ABV7GT89_9RHOB</name>
<reference evidence="3" key="1">
    <citation type="journal article" date="2019" name="Int. J. Syst. Evol. Microbiol.">
        <title>The Global Catalogue of Microorganisms (GCM) 10K type strain sequencing project: providing services to taxonomists for standard genome sequencing and annotation.</title>
        <authorList>
            <consortium name="The Broad Institute Genomics Platform"/>
            <consortium name="The Broad Institute Genome Sequencing Center for Infectious Disease"/>
            <person name="Wu L."/>
            <person name="Ma J."/>
        </authorList>
    </citation>
    <scope>NUCLEOTIDE SEQUENCE [LARGE SCALE GENOMIC DNA]</scope>
    <source>
        <strain evidence="3">KCTC 52366</strain>
    </source>
</reference>
<dbReference type="CDD" id="cd01297">
    <property type="entry name" value="D-aminoacylase"/>
    <property type="match status" value="1"/>
</dbReference>
<dbReference type="SUPFAM" id="SSF51556">
    <property type="entry name" value="Metallo-dependent hydrolases"/>
    <property type="match status" value="1"/>
</dbReference>
<feature type="domain" description="Amidohydrolase 3" evidence="1">
    <location>
        <begin position="53"/>
        <end position="195"/>
    </location>
</feature>
<comment type="caution">
    <text evidence="2">The sequence shown here is derived from an EMBL/GenBank/DDBJ whole genome shotgun (WGS) entry which is preliminary data.</text>
</comment>
<dbReference type="SUPFAM" id="SSF51338">
    <property type="entry name" value="Composite domain of metallo-dependent hydrolases"/>
    <property type="match status" value="1"/>
</dbReference>